<evidence type="ECO:0000313" key="9">
    <source>
        <dbReference type="Proteomes" id="UP000593564"/>
    </source>
</evidence>
<dbReference type="InterPro" id="IPR056508">
    <property type="entry name" value="HPAT-like"/>
</dbReference>
<name>A0A7J7FUL9_CAMSI</name>
<dbReference type="GO" id="GO:0016757">
    <property type="term" value="F:glycosyltransferase activity"/>
    <property type="evidence" value="ECO:0007669"/>
    <property type="project" value="UniProtKB-KW"/>
</dbReference>
<dbReference type="AlphaFoldDB" id="A0A7J7FUL9"/>
<reference evidence="9" key="1">
    <citation type="journal article" date="2020" name="Nat. Commun.">
        <title>Genome assembly of wild tea tree DASZ reveals pedigree and selection history of tea varieties.</title>
        <authorList>
            <person name="Zhang W."/>
            <person name="Zhang Y."/>
            <person name="Qiu H."/>
            <person name="Guo Y."/>
            <person name="Wan H."/>
            <person name="Zhang X."/>
            <person name="Scossa F."/>
            <person name="Alseekh S."/>
            <person name="Zhang Q."/>
            <person name="Wang P."/>
            <person name="Xu L."/>
            <person name="Schmidt M.H."/>
            <person name="Jia X."/>
            <person name="Li D."/>
            <person name="Zhu A."/>
            <person name="Guo F."/>
            <person name="Chen W."/>
            <person name="Ni D."/>
            <person name="Usadel B."/>
            <person name="Fernie A.R."/>
            <person name="Wen W."/>
        </authorList>
    </citation>
    <scope>NUCLEOTIDE SEQUENCE [LARGE SCALE GENOMIC DNA]</scope>
    <source>
        <strain evidence="9">cv. G240</strain>
    </source>
</reference>
<dbReference type="Proteomes" id="UP000593564">
    <property type="component" value="Unassembled WGS sequence"/>
</dbReference>
<evidence type="ECO:0000256" key="6">
    <source>
        <dbReference type="ARBA" id="ARBA00023136"/>
    </source>
</evidence>
<dbReference type="EMBL" id="JACBKZ010000014">
    <property type="protein sequence ID" value="KAF5931701.1"/>
    <property type="molecule type" value="Genomic_DNA"/>
</dbReference>
<dbReference type="InterPro" id="IPR044845">
    <property type="entry name" value="HPAT/SRGT1-like"/>
</dbReference>
<accession>A0A7J7FUL9</accession>
<organism evidence="8 9">
    <name type="scientific">Camellia sinensis</name>
    <name type="common">Tea plant</name>
    <name type="synonym">Thea sinensis</name>
    <dbReference type="NCBI Taxonomy" id="4442"/>
    <lineage>
        <taxon>Eukaryota</taxon>
        <taxon>Viridiplantae</taxon>
        <taxon>Streptophyta</taxon>
        <taxon>Embryophyta</taxon>
        <taxon>Tracheophyta</taxon>
        <taxon>Spermatophyta</taxon>
        <taxon>Magnoliopsida</taxon>
        <taxon>eudicotyledons</taxon>
        <taxon>Gunneridae</taxon>
        <taxon>Pentapetalae</taxon>
        <taxon>asterids</taxon>
        <taxon>Ericales</taxon>
        <taxon>Theaceae</taxon>
        <taxon>Camellia</taxon>
    </lineage>
</organism>
<dbReference type="PANTHER" id="PTHR31485:SF3">
    <property type="entry name" value="HYDROXYPROLINE O-ARABINOSYLTRANSFERASE 1"/>
    <property type="match status" value="1"/>
</dbReference>
<keyword evidence="9" id="KW-1185">Reference proteome</keyword>
<keyword evidence="6" id="KW-0472">Membrane</keyword>
<evidence type="ECO:0000256" key="4">
    <source>
        <dbReference type="ARBA" id="ARBA00022692"/>
    </source>
</evidence>
<evidence type="ECO:0000256" key="1">
    <source>
        <dbReference type="ARBA" id="ARBA00004167"/>
    </source>
</evidence>
<sequence length="242" mass="27367">MRIQLESCLCKFPWIKTEVYTSKVCLFILHKKESCSSVGSEEFEPDALVDCGVAHRHDNSEVKTGYILMAEPDHIIVKPIPNLSRDGCGAVFPFFYIEPQKYEFVLPKFFPKENGPITNIDPIGNSPVIVGKESLKKIAQTWMNVSLAMKRDPVADKDFYPSLICWYAYAVASALHNAGNILYKDFMIQGKLTYGKIGEWRFEKRSYTTAWPPKNLPLPPPGVPESVVCLHHIRIVTTLIST</sequence>
<keyword evidence="4" id="KW-0812">Transmembrane</keyword>
<evidence type="ECO:0000313" key="8">
    <source>
        <dbReference type="EMBL" id="KAF5931701.1"/>
    </source>
</evidence>
<reference evidence="8 9" key="2">
    <citation type="submission" date="2020-07" db="EMBL/GenBank/DDBJ databases">
        <title>Genome assembly of wild tea tree DASZ reveals pedigree and selection history of tea varieties.</title>
        <authorList>
            <person name="Zhang W."/>
        </authorList>
    </citation>
    <scope>NUCLEOTIDE SEQUENCE [LARGE SCALE GENOMIC DNA]</scope>
    <source>
        <strain evidence="9">cv. G240</strain>
        <tissue evidence="8">Leaf</tissue>
    </source>
</reference>
<protein>
    <recommendedName>
        <fullName evidence="7">Hydroxyproline O-arabinosyltransferase-like domain-containing protein</fullName>
    </recommendedName>
</protein>
<evidence type="ECO:0000259" key="7">
    <source>
        <dbReference type="Pfam" id="PF23452"/>
    </source>
</evidence>
<feature type="domain" description="Hydroxyproline O-arabinosyltransferase-like" evidence="7">
    <location>
        <begin position="59"/>
        <end position="189"/>
    </location>
</feature>
<evidence type="ECO:0000256" key="2">
    <source>
        <dbReference type="ARBA" id="ARBA00022676"/>
    </source>
</evidence>
<dbReference type="Pfam" id="PF23452">
    <property type="entry name" value="HPAT"/>
    <property type="match status" value="1"/>
</dbReference>
<evidence type="ECO:0000256" key="3">
    <source>
        <dbReference type="ARBA" id="ARBA00022679"/>
    </source>
</evidence>
<dbReference type="GO" id="GO:0016020">
    <property type="term" value="C:membrane"/>
    <property type="evidence" value="ECO:0007669"/>
    <property type="project" value="UniProtKB-SubCell"/>
</dbReference>
<proteinExistence type="predicted"/>
<comment type="subcellular location">
    <subcellularLocation>
        <location evidence="1">Membrane</location>
        <topology evidence="1">Single-pass membrane protein</topology>
    </subcellularLocation>
</comment>
<gene>
    <name evidence="8" type="ORF">HYC85_027872</name>
</gene>
<comment type="caution">
    <text evidence="8">The sequence shown here is derived from an EMBL/GenBank/DDBJ whole genome shotgun (WGS) entry which is preliminary data.</text>
</comment>
<dbReference type="PANTHER" id="PTHR31485">
    <property type="entry name" value="PEPTIDYL SERINE ALPHA-GALACTOSYLTRANSFERASE"/>
    <property type="match status" value="1"/>
</dbReference>
<keyword evidence="5" id="KW-1133">Transmembrane helix</keyword>
<keyword evidence="3" id="KW-0808">Transferase</keyword>
<evidence type="ECO:0000256" key="5">
    <source>
        <dbReference type="ARBA" id="ARBA00022989"/>
    </source>
</evidence>
<keyword evidence="2" id="KW-0328">Glycosyltransferase</keyword>